<name>A0ABR9ZYP4_9FIRM</name>
<accession>A0ABR9ZYP4</accession>
<proteinExistence type="predicted"/>
<protein>
    <submittedName>
        <fullName evidence="1">DUF1934 domain-containing protein</fullName>
    </submittedName>
</protein>
<dbReference type="EMBL" id="JADKNH010000016">
    <property type="protein sequence ID" value="MBF4695496.1"/>
    <property type="molecule type" value="Genomic_DNA"/>
</dbReference>
<gene>
    <name evidence="1" type="ORF">ISU02_20575</name>
</gene>
<dbReference type="InterPro" id="IPR012674">
    <property type="entry name" value="Calycin"/>
</dbReference>
<dbReference type="SUPFAM" id="SSF50814">
    <property type="entry name" value="Lipocalins"/>
    <property type="match status" value="1"/>
</dbReference>
<evidence type="ECO:0000313" key="1">
    <source>
        <dbReference type="EMBL" id="MBF4695496.1"/>
    </source>
</evidence>
<comment type="caution">
    <text evidence="1">The sequence shown here is derived from an EMBL/GenBank/DDBJ whole genome shotgun (WGS) entry which is preliminary data.</text>
</comment>
<sequence length="137" mass="15706">MTEISIKVSSKITNSRGETEEITLYANSKLQTKDGNRYLIYEESEITGMEGTRTALKYDGTHLTIKRFGTVNSNLRISPEATHENHYRTPYGIFTMITKGNLISWQDTPLEVDIDYDLEIVGNDDKTRVIIEIRENQ</sequence>
<dbReference type="Gene3D" id="2.40.128.20">
    <property type="match status" value="1"/>
</dbReference>
<dbReference type="RefSeq" id="WP_194703733.1">
    <property type="nucleotide sequence ID" value="NZ_JADKNH010000016.1"/>
</dbReference>
<dbReference type="InterPro" id="IPR015231">
    <property type="entry name" value="DUF1934"/>
</dbReference>
<evidence type="ECO:0000313" key="2">
    <source>
        <dbReference type="Proteomes" id="UP000614200"/>
    </source>
</evidence>
<dbReference type="Proteomes" id="UP000614200">
    <property type="component" value="Unassembled WGS sequence"/>
</dbReference>
<reference evidence="1 2" key="1">
    <citation type="submission" date="2020-11" db="EMBL/GenBank/DDBJ databases">
        <title>Fusibacter basophilias sp. nov.</title>
        <authorList>
            <person name="Qiu D."/>
        </authorList>
    </citation>
    <scope>NUCLEOTIDE SEQUENCE [LARGE SCALE GENOMIC DNA]</scope>
    <source>
        <strain evidence="1 2">Q10-2</strain>
    </source>
</reference>
<keyword evidence="2" id="KW-1185">Reference proteome</keyword>
<organism evidence="1 2">
    <name type="scientific">Fusibacter ferrireducens</name>
    <dbReference type="NCBI Taxonomy" id="2785058"/>
    <lineage>
        <taxon>Bacteria</taxon>
        <taxon>Bacillati</taxon>
        <taxon>Bacillota</taxon>
        <taxon>Clostridia</taxon>
        <taxon>Eubacteriales</taxon>
        <taxon>Eubacteriales Family XII. Incertae Sedis</taxon>
        <taxon>Fusibacter</taxon>
    </lineage>
</organism>
<dbReference type="Pfam" id="PF09148">
    <property type="entry name" value="DUF1934"/>
    <property type="match status" value="1"/>
</dbReference>